<organism evidence="1">
    <name type="scientific">hydrothermal vent metagenome</name>
    <dbReference type="NCBI Taxonomy" id="652676"/>
    <lineage>
        <taxon>unclassified sequences</taxon>
        <taxon>metagenomes</taxon>
        <taxon>ecological metagenomes</taxon>
    </lineage>
</organism>
<name>A0A3B0W9T0_9ZZZZ</name>
<sequence>MAPSAQSLATIFEDLPEKDQITLFEFAEFLKSRAPEPASKVKDPLGIPRPEEESVVAAIKRLKKNYPMVPQKSMLNETSEFMMQHMMQGKSAHDVINDLEILFEEKFKSVVGNKA</sequence>
<proteinExistence type="predicted"/>
<protein>
    <recommendedName>
        <fullName evidence="2">Crp/Fnr family transcriptional regulator</fullName>
    </recommendedName>
</protein>
<evidence type="ECO:0008006" key="2">
    <source>
        <dbReference type="Google" id="ProtNLM"/>
    </source>
</evidence>
<gene>
    <name evidence="1" type="ORF">MNBD_GAMMA07-322</name>
</gene>
<accession>A0A3B0W9T0</accession>
<dbReference type="AlphaFoldDB" id="A0A3B0W9T0"/>
<reference evidence="1" key="1">
    <citation type="submission" date="2018-06" db="EMBL/GenBank/DDBJ databases">
        <authorList>
            <person name="Zhirakovskaya E."/>
        </authorList>
    </citation>
    <scope>NUCLEOTIDE SEQUENCE</scope>
</reference>
<dbReference type="EMBL" id="UOFF01000004">
    <property type="protein sequence ID" value="VAW52688.1"/>
    <property type="molecule type" value="Genomic_DNA"/>
</dbReference>
<evidence type="ECO:0000313" key="1">
    <source>
        <dbReference type="EMBL" id="VAW52688.1"/>
    </source>
</evidence>